<dbReference type="Pfam" id="PF07549">
    <property type="entry name" value="Sec_GG"/>
    <property type="match status" value="1"/>
</dbReference>
<dbReference type="PANTHER" id="PTHR30081:SF8">
    <property type="entry name" value="PROTEIN TRANSLOCASE SUBUNIT SECF"/>
    <property type="match status" value="1"/>
</dbReference>
<gene>
    <name evidence="9 11" type="primary">secF</name>
    <name evidence="11" type="ORF">ACFFSY_14910</name>
</gene>
<evidence type="ECO:0000256" key="2">
    <source>
        <dbReference type="ARBA" id="ARBA00022448"/>
    </source>
</evidence>
<protein>
    <recommendedName>
        <fullName evidence="9">Protein-export membrane protein SecF</fullName>
    </recommendedName>
</protein>
<dbReference type="EMBL" id="JBHMDO010000024">
    <property type="protein sequence ID" value="MFB9327216.1"/>
    <property type="molecule type" value="Genomic_DNA"/>
</dbReference>
<evidence type="ECO:0000256" key="9">
    <source>
        <dbReference type="HAMAP-Rule" id="MF_01464"/>
    </source>
</evidence>
<keyword evidence="5 9" id="KW-0653">Protein transport</keyword>
<comment type="caution">
    <text evidence="11">The sequence shown here is derived from an EMBL/GenBank/DDBJ whole genome shotgun (WGS) entry which is preliminary data.</text>
</comment>
<keyword evidence="3 9" id="KW-1003">Cell membrane</keyword>
<dbReference type="InterPro" id="IPR022645">
    <property type="entry name" value="SecD/SecF_bac"/>
</dbReference>
<keyword evidence="8 9" id="KW-0472">Membrane</keyword>
<name>A0ABV5KPT0_9BACL</name>
<organism evidence="11 12">
    <name type="scientific">Paenibacillus aurantiacus</name>
    <dbReference type="NCBI Taxonomy" id="1936118"/>
    <lineage>
        <taxon>Bacteria</taxon>
        <taxon>Bacillati</taxon>
        <taxon>Bacillota</taxon>
        <taxon>Bacilli</taxon>
        <taxon>Bacillales</taxon>
        <taxon>Paenibacillaceae</taxon>
        <taxon>Paenibacillus</taxon>
    </lineage>
</organism>
<feature type="transmembrane region" description="Helical" evidence="9">
    <location>
        <begin position="188"/>
        <end position="209"/>
    </location>
</feature>
<dbReference type="Gene3D" id="1.20.1640.10">
    <property type="entry name" value="Multidrug efflux transporter AcrB transmembrane domain"/>
    <property type="match status" value="1"/>
</dbReference>
<feature type="domain" description="Protein export membrane protein SecD/SecF C-terminal" evidence="10">
    <location>
        <begin position="114"/>
        <end position="295"/>
    </location>
</feature>
<keyword evidence="7 9" id="KW-0811">Translocation</keyword>
<evidence type="ECO:0000313" key="11">
    <source>
        <dbReference type="EMBL" id="MFB9327216.1"/>
    </source>
</evidence>
<evidence type="ECO:0000313" key="12">
    <source>
        <dbReference type="Proteomes" id="UP001589747"/>
    </source>
</evidence>
<evidence type="ECO:0000256" key="6">
    <source>
        <dbReference type="ARBA" id="ARBA00022989"/>
    </source>
</evidence>
<comment type="function">
    <text evidence="9">Part of the Sec protein translocase complex. Interacts with the SecYEG preprotein conducting channel. SecDF uses the proton motive force (PMF) to complete protein translocation after the ATP-dependent function of SecA.</text>
</comment>
<dbReference type="InterPro" id="IPR048634">
    <property type="entry name" value="SecD_SecF_C"/>
</dbReference>
<dbReference type="InterPro" id="IPR005665">
    <property type="entry name" value="SecF_bac"/>
</dbReference>
<dbReference type="RefSeq" id="WP_377495284.1">
    <property type="nucleotide sequence ID" value="NZ_JBHMDO010000024.1"/>
</dbReference>
<keyword evidence="12" id="KW-1185">Reference proteome</keyword>
<dbReference type="HAMAP" id="MF_01464_B">
    <property type="entry name" value="SecF_B"/>
    <property type="match status" value="1"/>
</dbReference>
<comment type="similarity">
    <text evidence="9">Belongs to the SecD/SecF family. SecF subfamily.</text>
</comment>
<reference evidence="11 12" key="1">
    <citation type="submission" date="2024-09" db="EMBL/GenBank/DDBJ databases">
        <authorList>
            <person name="Sun Q."/>
            <person name="Mori K."/>
        </authorList>
    </citation>
    <scope>NUCLEOTIDE SEQUENCE [LARGE SCALE GENOMIC DNA]</scope>
    <source>
        <strain evidence="11 12">TISTR 2452</strain>
    </source>
</reference>
<evidence type="ECO:0000256" key="7">
    <source>
        <dbReference type="ARBA" id="ARBA00023010"/>
    </source>
</evidence>
<feature type="transmembrane region" description="Helical" evidence="9">
    <location>
        <begin position="21"/>
        <end position="42"/>
    </location>
</feature>
<sequence>MRFNYFGENNRSFSFVDKSKYFFIFSIAITIFGIIVLAALGLNYGVDFSAGSNVDVVVKTDLSAKKDEIVSYIKDSGLHDPHLTISATRVTMRFDEILTDAQEKALRAGFTEKFDKSASFEVNTVDVEMARELEYNALKAVLIASIGIIIYVSIRFEWRFAIAAVVALLHDAFIVISLFSIFRLQVNLPFIVAILTIIGYSINDTVVIFDRIRENMRFSKIKSHADLAKVVNDSVWQTLTRSINTVMTVVVAALCLFIFGSESIKMFSLAILFGLVCGAYSSIFIASPFWLLLKKREKPKTAAKTPATS</sequence>
<feature type="transmembrane region" description="Helical" evidence="9">
    <location>
        <begin position="161"/>
        <end position="182"/>
    </location>
</feature>
<keyword evidence="6 9" id="KW-1133">Transmembrane helix</keyword>
<evidence type="ECO:0000256" key="8">
    <source>
        <dbReference type="ARBA" id="ARBA00023136"/>
    </source>
</evidence>
<dbReference type="NCBIfam" id="TIGR00966">
    <property type="entry name" value="transloc_SecF"/>
    <property type="match status" value="1"/>
</dbReference>
<comment type="subunit">
    <text evidence="9">Forms a complex with SecD. Part of the essential Sec protein translocation apparatus which comprises SecA, SecYEG and auxiliary proteins SecDF. Other proteins may also be involved.</text>
</comment>
<dbReference type="Pfam" id="PF02355">
    <property type="entry name" value="SecD_SecF_C"/>
    <property type="match status" value="1"/>
</dbReference>
<keyword evidence="2 9" id="KW-0813">Transport</keyword>
<comment type="subcellular location">
    <subcellularLocation>
        <location evidence="1 9">Cell membrane</location>
        <topology evidence="1 9">Multi-pass membrane protein</topology>
    </subcellularLocation>
</comment>
<evidence type="ECO:0000256" key="3">
    <source>
        <dbReference type="ARBA" id="ARBA00022475"/>
    </source>
</evidence>
<dbReference type="InterPro" id="IPR022646">
    <property type="entry name" value="SecD/SecF_CS"/>
</dbReference>
<evidence type="ECO:0000256" key="4">
    <source>
        <dbReference type="ARBA" id="ARBA00022692"/>
    </source>
</evidence>
<evidence type="ECO:0000256" key="5">
    <source>
        <dbReference type="ARBA" id="ARBA00022927"/>
    </source>
</evidence>
<proteinExistence type="inferred from homology"/>
<evidence type="ECO:0000259" key="10">
    <source>
        <dbReference type="Pfam" id="PF02355"/>
    </source>
</evidence>
<accession>A0ABV5KPT0</accession>
<dbReference type="InterPro" id="IPR022813">
    <property type="entry name" value="SecD/SecF_arch_bac"/>
</dbReference>
<keyword evidence="4 9" id="KW-0812">Transmembrane</keyword>
<evidence type="ECO:0000256" key="1">
    <source>
        <dbReference type="ARBA" id="ARBA00004651"/>
    </source>
</evidence>
<dbReference type="Proteomes" id="UP001589747">
    <property type="component" value="Unassembled WGS sequence"/>
</dbReference>
<feature type="transmembrane region" description="Helical" evidence="9">
    <location>
        <begin position="266"/>
        <end position="293"/>
    </location>
</feature>
<dbReference type="PANTHER" id="PTHR30081">
    <property type="entry name" value="PROTEIN-EXPORT MEMBRANE PROTEIN SEC"/>
    <property type="match status" value="1"/>
</dbReference>
<dbReference type="PRINTS" id="PR01755">
    <property type="entry name" value="SECFTRNLCASE"/>
</dbReference>
<feature type="transmembrane region" description="Helical" evidence="9">
    <location>
        <begin position="137"/>
        <end position="154"/>
    </location>
</feature>
<feature type="transmembrane region" description="Helical" evidence="9">
    <location>
        <begin position="242"/>
        <end position="260"/>
    </location>
</feature>
<dbReference type="InterPro" id="IPR055344">
    <property type="entry name" value="SecD_SecF_C_bact"/>
</dbReference>
<dbReference type="NCBIfam" id="TIGR00916">
    <property type="entry name" value="2A0604s01"/>
    <property type="match status" value="1"/>
</dbReference>
<dbReference type="SUPFAM" id="SSF82866">
    <property type="entry name" value="Multidrug efflux transporter AcrB transmembrane domain"/>
    <property type="match status" value="1"/>
</dbReference>